<keyword evidence="1" id="KW-0808">Transferase</keyword>
<dbReference type="SUPFAM" id="SSF55874">
    <property type="entry name" value="ATPase domain of HSP90 chaperone/DNA topoisomerase II/histidine kinase"/>
    <property type="match status" value="1"/>
</dbReference>
<dbReference type="InterPro" id="IPR050482">
    <property type="entry name" value="Sensor_HK_TwoCompSys"/>
</dbReference>
<dbReference type="Pfam" id="PF02518">
    <property type="entry name" value="HATPase_c"/>
    <property type="match status" value="1"/>
</dbReference>
<evidence type="ECO:0000313" key="7">
    <source>
        <dbReference type="EMBL" id="AIG81185.1"/>
    </source>
</evidence>
<dbReference type="GO" id="GO:0016301">
    <property type="term" value="F:kinase activity"/>
    <property type="evidence" value="ECO:0007669"/>
    <property type="project" value="UniProtKB-KW"/>
</dbReference>
<dbReference type="AlphaFoldDB" id="A0A075VE47"/>
<keyword evidence="3" id="KW-0902">Two-component regulatory system</keyword>
<evidence type="ECO:0000256" key="2">
    <source>
        <dbReference type="ARBA" id="ARBA00022777"/>
    </source>
</evidence>
<evidence type="ECO:0000256" key="1">
    <source>
        <dbReference type="ARBA" id="ARBA00022679"/>
    </source>
</evidence>
<feature type="transmembrane region" description="Helical" evidence="4">
    <location>
        <begin position="160"/>
        <end position="177"/>
    </location>
</feature>
<reference evidence="7 8" key="1">
    <citation type="journal article" date="2014" name="J. Biotechnol.">
        <title>Complete genome sequence of the actinobacterium Amycolatopsis japonica MG417-CF17(T) (=DSM 44213T) producing (S,S)-N,N'-ethylenediaminedisuccinic acid.</title>
        <authorList>
            <person name="Stegmann E."/>
            <person name="Albersmeier A."/>
            <person name="Spohn M."/>
            <person name="Gert H."/>
            <person name="Weber T."/>
            <person name="Wohlleben W."/>
            <person name="Kalinowski J."/>
            <person name="Ruckert C."/>
        </authorList>
    </citation>
    <scope>NUCLEOTIDE SEQUENCE [LARGE SCALE GENOMIC DNA]</scope>
    <source>
        <strain evidence="8">MG417-CF17 (DSM 44213)</strain>
    </source>
</reference>
<dbReference type="InterPro" id="IPR045975">
    <property type="entry name" value="DUF5931"/>
</dbReference>
<sequence length="388" mass="41403">MTEPPLWRAVSALGTRDPATPLWRGVIVLRVTTLLFALGSFIVHYDGYANKWLAWTSFGVMTLWTVLSSVFYARPSSRWPWLVGVDLALTVVLMFTSMWILTTAQFDANTPLITTVWAAVPPAAAGTRFGALGGVLAGLVVSVVTGLVRWRFDVDVARDGFLLTASGFVIGLAATMARRSADALTRALRMEAATAERERLARSIHDSVLQVLARVRKRGAEFGGEAAELAKLAGEQEIALRALVTTEPTHPSENGTTDLRSALQLLATPSVQVSTPAGEVQLPEHVTTELVAVAREALSNVEKHAGEEAHAWVLLEDLGTEVVVSVRDDGPGIAPGVLERAAAEGHLGIAESIKGRVRDLGGSVALDTAPGQGTEWEVKVPVAARGKR</sequence>
<keyword evidence="8" id="KW-1185">Reference proteome</keyword>
<evidence type="ECO:0000259" key="5">
    <source>
        <dbReference type="Pfam" id="PF02518"/>
    </source>
</evidence>
<dbReference type="NCBIfam" id="NF047322">
    <property type="entry name" value="HK_morpho_MacS"/>
    <property type="match status" value="1"/>
</dbReference>
<name>A0A075VE47_9PSEU</name>
<feature type="transmembrane region" description="Helical" evidence="4">
    <location>
        <begin position="79"/>
        <end position="101"/>
    </location>
</feature>
<dbReference type="STRING" id="208439.AJAP_42060"/>
<dbReference type="InterPro" id="IPR003594">
    <property type="entry name" value="HATPase_dom"/>
</dbReference>
<dbReference type="Proteomes" id="UP000028492">
    <property type="component" value="Chromosome"/>
</dbReference>
<evidence type="ECO:0000259" key="6">
    <source>
        <dbReference type="Pfam" id="PF19354"/>
    </source>
</evidence>
<feature type="transmembrane region" description="Helical" evidence="4">
    <location>
        <begin position="129"/>
        <end position="148"/>
    </location>
</feature>
<keyword evidence="4" id="KW-1133">Transmembrane helix</keyword>
<dbReference type="InterPro" id="IPR036890">
    <property type="entry name" value="HATPase_C_sf"/>
</dbReference>
<feature type="domain" description="Histidine kinase/HSP90-like ATPase" evidence="5">
    <location>
        <begin position="288"/>
        <end position="383"/>
    </location>
</feature>
<dbReference type="Pfam" id="PF19354">
    <property type="entry name" value="DUF5931"/>
    <property type="match status" value="1"/>
</dbReference>
<dbReference type="PANTHER" id="PTHR24421:SF61">
    <property type="entry name" value="OXYGEN SENSOR HISTIDINE KINASE NREB"/>
    <property type="match status" value="1"/>
</dbReference>
<dbReference type="PANTHER" id="PTHR24421">
    <property type="entry name" value="NITRATE/NITRITE SENSOR PROTEIN NARX-RELATED"/>
    <property type="match status" value="1"/>
</dbReference>
<accession>A0A075VE47</accession>
<dbReference type="HOGENOM" id="CLU_042141_0_0_11"/>
<feature type="transmembrane region" description="Helical" evidence="4">
    <location>
        <begin position="52"/>
        <end position="73"/>
    </location>
</feature>
<dbReference type="GO" id="GO:0000160">
    <property type="term" value="P:phosphorelay signal transduction system"/>
    <property type="evidence" value="ECO:0007669"/>
    <property type="project" value="UniProtKB-KW"/>
</dbReference>
<gene>
    <name evidence="7" type="ORF">AJAP_42060</name>
</gene>
<proteinExistence type="predicted"/>
<keyword evidence="2" id="KW-0418">Kinase</keyword>
<feature type="domain" description="DUF5931" evidence="6">
    <location>
        <begin position="20"/>
        <end position="184"/>
    </location>
</feature>
<dbReference type="CDD" id="cd16917">
    <property type="entry name" value="HATPase_UhpB-NarQ-NarX-like"/>
    <property type="match status" value="1"/>
</dbReference>
<protein>
    <submittedName>
        <fullName evidence="7">Conserved putative membrane protein</fullName>
    </submittedName>
</protein>
<organism evidence="7 8">
    <name type="scientific">Amycolatopsis japonica</name>
    <dbReference type="NCBI Taxonomy" id="208439"/>
    <lineage>
        <taxon>Bacteria</taxon>
        <taxon>Bacillati</taxon>
        <taxon>Actinomycetota</taxon>
        <taxon>Actinomycetes</taxon>
        <taxon>Pseudonocardiales</taxon>
        <taxon>Pseudonocardiaceae</taxon>
        <taxon>Amycolatopsis</taxon>
        <taxon>Amycolatopsis japonica group</taxon>
    </lineage>
</organism>
<evidence type="ECO:0000313" key="8">
    <source>
        <dbReference type="Proteomes" id="UP000028492"/>
    </source>
</evidence>
<dbReference type="KEGG" id="aja:AJAP_42060"/>
<dbReference type="RefSeq" id="WP_038521969.1">
    <property type="nucleotide sequence ID" value="NZ_CP008953.1"/>
</dbReference>
<evidence type="ECO:0000256" key="3">
    <source>
        <dbReference type="ARBA" id="ARBA00023012"/>
    </source>
</evidence>
<feature type="transmembrane region" description="Helical" evidence="4">
    <location>
        <begin position="22"/>
        <end position="45"/>
    </location>
</feature>
<dbReference type="eggNOG" id="COG4585">
    <property type="taxonomic scope" value="Bacteria"/>
</dbReference>
<dbReference type="Gene3D" id="3.30.565.10">
    <property type="entry name" value="Histidine kinase-like ATPase, C-terminal domain"/>
    <property type="match status" value="1"/>
</dbReference>
<keyword evidence="4" id="KW-0472">Membrane</keyword>
<keyword evidence="4" id="KW-0812">Transmembrane</keyword>
<dbReference type="EMBL" id="CP008953">
    <property type="protein sequence ID" value="AIG81185.1"/>
    <property type="molecule type" value="Genomic_DNA"/>
</dbReference>
<evidence type="ECO:0000256" key="4">
    <source>
        <dbReference type="SAM" id="Phobius"/>
    </source>
</evidence>